<reference evidence="1" key="2">
    <citation type="submission" date="2018-09" db="EMBL/GenBank/DDBJ databases">
        <title>Giant CbK-like Caulobacter bacteriophages have genetically divergent genomes.</title>
        <authorList>
            <person name="Wilson K."/>
            <person name="Ely B."/>
        </authorList>
    </citation>
    <scope>NUCLEOTIDE SEQUENCE [LARGE SCALE GENOMIC DNA]</scope>
</reference>
<gene>
    <name evidence="1" type="ORF">CcrPW_gp095</name>
</gene>
<evidence type="ECO:0000313" key="1">
    <source>
        <dbReference type="EMBL" id="AXQ68634.1"/>
    </source>
</evidence>
<reference evidence="1" key="1">
    <citation type="submission" date="2018-07" db="EMBL/GenBank/DDBJ databases">
        <authorList>
            <person name="Quirk P.G."/>
            <person name="Krulwich T.A."/>
        </authorList>
    </citation>
    <scope>NUCLEOTIDE SEQUENCE</scope>
</reference>
<dbReference type="Proteomes" id="UP000259026">
    <property type="component" value="Segment"/>
</dbReference>
<organism evidence="1 2">
    <name type="scientific">Caulobacter phage CcrPW</name>
    <dbReference type="NCBI Taxonomy" id="2283271"/>
    <lineage>
        <taxon>Viruses</taxon>
        <taxon>Duplodnaviria</taxon>
        <taxon>Heunggongvirae</taxon>
        <taxon>Uroviricota</taxon>
        <taxon>Caudoviricetes</taxon>
        <taxon>Jeanschmidtviridae</taxon>
        <taxon>Colossusvirus</taxon>
        <taxon>Colossusvirus PW</taxon>
    </lineage>
</organism>
<dbReference type="EMBL" id="MH588545">
    <property type="protein sequence ID" value="AXQ68634.1"/>
    <property type="molecule type" value="Genomic_DNA"/>
</dbReference>
<protein>
    <submittedName>
        <fullName evidence="1">Putative tail protein</fullName>
    </submittedName>
</protein>
<name>A0A385E9V5_9CAUD</name>
<keyword evidence="2" id="KW-1185">Reference proteome</keyword>
<evidence type="ECO:0000313" key="2">
    <source>
        <dbReference type="Proteomes" id="UP000259026"/>
    </source>
</evidence>
<accession>A0A385E9V5</accession>
<sequence>MPITTDEKVDFLFKQAGFGVAKTETAANKTGSNETIPFPQVVYPDSVWKESNLIPPSAPVSSGGVIEAWTGANRIRATTDPTSTPNLAWLATEIFGTPGSRLSGFVPPTFGSSYAAKVYIGDPNVGPAARIFPDTTNEEWVFNYTSGVLMFMGSSIPAAKTATIGSGTVTVAANGIYLELYQYVGAVGVGDEGVANGYELPLGGTSAWTGAVPLDDNTSISEAIDLINNKLGDVASDTPADGFHLVLGDVTVDGDGSWAPGAVPFTNNMPVSEGMDRLNEVLAKLIPTAPSDFPAGTTLTISNTAGNSPRLATGVTDNSGGGSGYTDGGAVTRVTAAGINSNTFNDVGPGDTGTVAAFLNGVATATHALSGTGDNGAYSGLVIADQKDFPVSTPGFWKSIDVSLNGFAAPTGINKARISHGGAGQTNDVYFVRDALTAVPAITSPTVTQAGAGTLAYSSGVPHFGTGATLTVNLSYSNLSGETYYGGADPVTITGTNGIIGSQAFDYPALGITTPIPRQTTTATAITPITVNVNPTNTHNVGVIQGVAKNVNGSSTTTTLSTTNVLVKAGSAGSRIDEMSIPVSGLGSSPNTNNAVSVVLGGGDTPAGAPAAWTTSTQVQTYDATVVAGVLKHDQIDYTAYMPPGPNYSAGRTGSQYRTFSFNRAARSTFKITIAGSYAGCWIKLPGVSDTQPNAPNGWWNAFQAYDGAGVPGEAGDTANGCALGAVMTGGSGTFTITFGTESSTNATGNQILVRLKLNAGQQVTALSFSN</sequence>
<proteinExistence type="predicted"/>